<reference evidence="2 3" key="1">
    <citation type="submission" date="2020-08" db="EMBL/GenBank/DDBJ databases">
        <title>Genomic Encyclopedia of Type Strains, Phase IV (KMG-IV): sequencing the most valuable type-strain genomes for metagenomic binning, comparative biology and taxonomic classification.</title>
        <authorList>
            <person name="Goeker M."/>
        </authorList>
    </citation>
    <scope>NUCLEOTIDE SEQUENCE [LARGE SCALE GENOMIC DNA]</scope>
    <source>
        <strain evidence="2 3">DSM 102238</strain>
    </source>
</reference>
<feature type="chain" id="PRO_5031490965" evidence="1">
    <location>
        <begin position="22"/>
        <end position="171"/>
    </location>
</feature>
<comment type="caution">
    <text evidence="2">The sequence shown here is derived from an EMBL/GenBank/DDBJ whole genome shotgun (WGS) entry which is preliminary data.</text>
</comment>
<proteinExistence type="predicted"/>
<accession>A0A7W6EAQ9</accession>
<gene>
    <name evidence="2" type="ORF">GGR04_001240</name>
</gene>
<organism evidence="2 3">
    <name type="scientific">Aureimonas pseudogalii</name>
    <dbReference type="NCBI Taxonomy" id="1744844"/>
    <lineage>
        <taxon>Bacteria</taxon>
        <taxon>Pseudomonadati</taxon>
        <taxon>Pseudomonadota</taxon>
        <taxon>Alphaproteobacteria</taxon>
        <taxon>Hyphomicrobiales</taxon>
        <taxon>Aurantimonadaceae</taxon>
        <taxon>Aureimonas</taxon>
    </lineage>
</organism>
<dbReference type="RefSeq" id="WP_183198876.1">
    <property type="nucleotide sequence ID" value="NZ_JACIEK010000001.1"/>
</dbReference>
<dbReference type="AlphaFoldDB" id="A0A7W6EAQ9"/>
<sequence length="171" mass="18303">MPKSIVLAGLLFAAAPGATLAQNAEETAAFLLFGLEDMEAPGPNGLVRVTQTAKSPAEYVVDLAGRTGVIKVAQISDEKCRFTAERTSAGGETPVRTNFSFERATLVEETRPGLAPRLVFAGLQCRALDETTRGLTKSCPADAATPPYGDATRLRRAFDFFRSSFCRPLAF</sequence>
<evidence type="ECO:0000256" key="1">
    <source>
        <dbReference type="SAM" id="SignalP"/>
    </source>
</evidence>
<feature type="signal peptide" evidence="1">
    <location>
        <begin position="1"/>
        <end position="21"/>
    </location>
</feature>
<protein>
    <submittedName>
        <fullName evidence="2">Uncharacterized protein</fullName>
    </submittedName>
</protein>
<keyword evidence="3" id="KW-1185">Reference proteome</keyword>
<dbReference type="EMBL" id="JACIEK010000001">
    <property type="protein sequence ID" value="MBB3997419.1"/>
    <property type="molecule type" value="Genomic_DNA"/>
</dbReference>
<dbReference type="Proteomes" id="UP000542776">
    <property type="component" value="Unassembled WGS sequence"/>
</dbReference>
<name>A0A7W6EAQ9_9HYPH</name>
<keyword evidence="1" id="KW-0732">Signal</keyword>
<evidence type="ECO:0000313" key="3">
    <source>
        <dbReference type="Proteomes" id="UP000542776"/>
    </source>
</evidence>
<evidence type="ECO:0000313" key="2">
    <source>
        <dbReference type="EMBL" id="MBB3997419.1"/>
    </source>
</evidence>